<feature type="compositionally biased region" description="Basic and acidic residues" evidence="1">
    <location>
        <begin position="746"/>
        <end position="756"/>
    </location>
</feature>
<organism evidence="3 4">
    <name type="scientific">Trametes cubensis</name>
    <dbReference type="NCBI Taxonomy" id="1111947"/>
    <lineage>
        <taxon>Eukaryota</taxon>
        <taxon>Fungi</taxon>
        <taxon>Dikarya</taxon>
        <taxon>Basidiomycota</taxon>
        <taxon>Agaricomycotina</taxon>
        <taxon>Agaricomycetes</taxon>
        <taxon>Polyporales</taxon>
        <taxon>Polyporaceae</taxon>
        <taxon>Trametes</taxon>
    </lineage>
</organism>
<feature type="region of interest" description="Disordered" evidence="1">
    <location>
        <begin position="698"/>
        <end position="761"/>
    </location>
</feature>
<sequence length="843" mass="94918">MPLSNVASTPIAFGKSTVRHGRHFKGVNSIGAEFATLDQVRLAAVEDMAHKAIRMEVTEFQDTFLPLPEGVTADQHPQWPADLFDGLATGDKLTEQEIQTRFVATVNNNNLVPGLKVSTSSEKPDVTDIGNFKQKPDAAIFKTDSVPTDGRPHWADQLVTIEFKRYNPSQDPFDDGDEANFDSNAETRKEVRGQLIDYAELVFRVQHRTSLFMILIINRNVRVLRWDRSGTVVARAFDYVDDPQTLCEILWRMSLLSDEQLGMDPSAVRLGPGDTDYKLMDFLALESPNDIASEERRLEAGELKTDRPVFKHVRDKFRKAVDSKWPRYRVEVCDGNTTRFFLVGKPSFYAHGMACRGTKGFVAWDVQAKRFVWLKDAWRLDYERMEPEGVVLSRLNAQGVINVPTLVCHGDVRNQKTRTPDIWEAQRPLPPVVSSSEASSSSTLVGPSLSSSSKSRKRTLVQLDAEDTLGGQEEYTLRRHAHYRIVVEEVALPLSDFRKGKQLVSIIMDCVKAHKSAVLKANVVHRDISSGNILILPTLTRTKSTWQCVWKGLLADWELSKPIHDPEPLLRPRQPPRTGTWQFLSVGMLTENPKTVEIPDELESYLHVLLYFSIRYLDSDCKDPAEFIESYFDSYTLQGGIYTCGARKLRVVQTAGKLEVRKGVPITFGSAMDDIFSELLPMFKAYYKVQDYSKKRKEAATATPRRAPSPTAATKTTATSEVVSQDPDELDLITQYHSAKNKRRAPREEDDRPTRAEEDDAALLEDHDFMLGTLATAYLSGRWSETDRVGDRVSTGYKPQVPLVNARGASAHTMKRRRTMEAAPAYHRSTPARLAQSQVPRAG</sequence>
<feature type="compositionally biased region" description="Low complexity" evidence="1">
    <location>
        <begin position="700"/>
        <end position="721"/>
    </location>
</feature>
<evidence type="ECO:0000313" key="3">
    <source>
        <dbReference type="EMBL" id="KAJ8462407.1"/>
    </source>
</evidence>
<evidence type="ECO:0000313" key="4">
    <source>
        <dbReference type="Proteomes" id="UP001215151"/>
    </source>
</evidence>
<dbReference type="SUPFAM" id="SSF56112">
    <property type="entry name" value="Protein kinase-like (PK-like)"/>
    <property type="match status" value="1"/>
</dbReference>
<dbReference type="EMBL" id="JAPEVG010000468">
    <property type="protein sequence ID" value="KAJ8462407.1"/>
    <property type="molecule type" value="Genomic_DNA"/>
</dbReference>
<dbReference type="Pfam" id="PF17667">
    <property type="entry name" value="Pkinase_fungal"/>
    <property type="match status" value="1"/>
</dbReference>
<dbReference type="InterPro" id="IPR040976">
    <property type="entry name" value="Pkinase_fungal"/>
</dbReference>
<feature type="region of interest" description="Disordered" evidence="1">
    <location>
        <begin position="819"/>
        <end position="843"/>
    </location>
</feature>
<dbReference type="Gene3D" id="1.10.510.10">
    <property type="entry name" value="Transferase(Phosphotransferase) domain 1"/>
    <property type="match status" value="1"/>
</dbReference>
<feature type="domain" description="Fungal-type protein kinase" evidence="2">
    <location>
        <begin position="183"/>
        <end position="611"/>
    </location>
</feature>
<evidence type="ECO:0000259" key="2">
    <source>
        <dbReference type="Pfam" id="PF17667"/>
    </source>
</evidence>
<comment type="caution">
    <text evidence="3">The sequence shown here is derived from an EMBL/GenBank/DDBJ whole genome shotgun (WGS) entry which is preliminary data.</text>
</comment>
<accession>A0AAD7TII7</accession>
<dbReference type="PROSITE" id="PS00109">
    <property type="entry name" value="PROTEIN_KINASE_TYR"/>
    <property type="match status" value="1"/>
</dbReference>
<dbReference type="GO" id="GO:0004672">
    <property type="term" value="F:protein kinase activity"/>
    <property type="evidence" value="ECO:0007669"/>
    <property type="project" value="InterPro"/>
</dbReference>
<dbReference type="AlphaFoldDB" id="A0AAD7TII7"/>
<feature type="compositionally biased region" description="Low complexity" evidence="1">
    <location>
        <begin position="434"/>
        <end position="452"/>
    </location>
</feature>
<evidence type="ECO:0000256" key="1">
    <source>
        <dbReference type="SAM" id="MobiDB-lite"/>
    </source>
</evidence>
<feature type="region of interest" description="Disordered" evidence="1">
    <location>
        <begin position="432"/>
        <end position="452"/>
    </location>
</feature>
<gene>
    <name evidence="3" type="ORF">ONZ51_g10922</name>
</gene>
<proteinExistence type="predicted"/>
<dbReference type="PANTHER" id="PTHR38248">
    <property type="entry name" value="FUNK1 6"/>
    <property type="match status" value="1"/>
</dbReference>
<name>A0AAD7TII7_9APHY</name>
<reference evidence="3" key="1">
    <citation type="submission" date="2022-11" db="EMBL/GenBank/DDBJ databases">
        <title>Genome Sequence of Cubamyces cubensis.</title>
        <authorList>
            <person name="Buettner E."/>
        </authorList>
    </citation>
    <scope>NUCLEOTIDE SEQUENCE</scope>
    <source>
        <strain evidence="3">MPL-01</strain>
    </source>
</reference>
<keyword evidence="4" id="KW-1185">Reference proteome</keyword>
<dbReference type="PANTHER" id="PTHR38248:SF2">
    <property type="entry name" value="FUNK1 11"/>
    <property type="match status" value="1"/>
</dbReference>
<dbReference type="InterPro" id="IPR011009">
    <property type="entry name" value="Kinase-like_dom_sf"/>
</dbReference>
<dbReference type="Proteomes" id="UP001215151">
    <property type="component" value="Unassembled WGS sequence"/>
</dbReference>
<protein>
    <recommendedName>
        <fullName evidence="2">Fungal-type protein kinase domain-containing protein</fullName>
    </recommendedName>
</protein>
<dbReference type="InterPro" id="IPR008266">
    <property type="entry name" value="Tyr_kinase_AS"/>
</dbReference>